<feature type="domain" description="OmpR/PhoB-type" evidence="9">
    <location>
        <begin position="122"/>
        <end position="214"/>
    </location>
</feature>
<keyword evidence="1 6" id="KW-0597">Phosphoprotein</keyword>
<accession>A0ABS1GHN4</accession>
<organism evidence="10 11">
    <name type="scientific">Persephonella atlantica</name>
    <dbReference type="NCBI Taxonomy" id="2699429"/>
    <lineage>
        <taxon>Bacteria</taxon>
        <taxon>Pseudomonadati</taxon>
        <taxon>Aquificota</taxon>
        <taxon>Aquificia</taxon>
        <taxon>Aquificales</taxon>
        <taxon>Hydrogenothermaceae</taxon>
        <taxon>Persephonella</taxon>
    </lineage>
</organism>
<reference evidence="10 11" key="1">
    <citation type="journal article" date="2021" name="Syst. Appl. Microbiol.">
        <title>Persephonella atlantica sp. nov.: How to adapt to physico-chemical gradients in high temperature hydrothermal habitats.</title>
        <authorList>
            <person name="Francois D.X."/>
            <person name="Godfroy A."/>
            <person name="Mathien C."/>
            <person name="Aube J."/>
            <person name="Cathalot C."/>
            <person name="Lesongeur F."/>
            <person name="L'Haridon S."/>
            <person name="Philippon X."/>
            <person name="Roussel E.G."/>
        </authorList>
    </citation>
    <scope>NUCLEOTIDE SEQUENCE [LARGE SCALE GENOMIC DNA]</scope>
    <source>
        <strain evidence="10 11">MO1340</strain>
    </source>
</reference>
<evidence type="ECO:0000256" key="1">
    <source>
        <dbReference type="ARBA" id="ARBA00022553"/>
    </source>
</evidence>
<evidence type="ECO:0000256" key="7">
    <source>
        <dbReference type="PROSITE-ProRule" id="PRU01091"/>
    </source>
</evidence>
<evidence type="ECO:0000256" key="5">
    <source>
        <dbReference type="ARBA" id="ARBA00023163"/>
    </source>
</evidence>
<feature type="DNA-binding region" description="OmpR/PhoB-type" evidence="7">
    <location>
        <begin position="122"/>
        <end position="214"/>
    </location>
</feature>
<keyword evidence="4 7" id="KW-0238">DNA-binding</keyword>
<dbReference type="SUPFAM" id="SSF46894">
    <property type="entry name" value="C-terminal effector domain of the bipartite response regulators"/>
    <property type="match status" value="1"/>
</dbReference>
<dbReference type="Pfam" id="PF00072">
    <property type="entry name" value="Response_reg"/>
    <property type="match status" value="1"/>
</dbReference>
<proteinExistence type="predicted"/>
<dbReference type="Gene3D" id="1.10.10.10">
    <property type="entry name" value="Winged helix-like DNA-binding domain superfamily/Winged helix DNA-binding domain"/>
    <property type="match status" value="1"/>
</dbReference>
<dbReference type="CDD" id="cd00383">
    <property type="entry name" value="trans_reg_C"/>
    <property type="match status" value="1"/>
</dbReference>
<dbReference type="PANTHER" id="PTHR48111">
    <property type="entry name" value="REGULATOR OF RPOS"/>
    <property type="match status" value="1"/>
</dbReference>
<evidence type="ECO:0000259" key="9">
    <source>
        <dbReference type="PROSITE" id="PS51755"/>
    </source>
</evidence>
<dbReference type="Gene3D" id="3.40.50.2300">
    <property type="match status" value="1"/>
</dbReference>
<dbReference type="PROSITE" id="PS50110">
    <property type="entry name" value="RESPONSE_REGULATORY"/>
    <property type="match status" value="1"/>
</dbReference>
<keyword evidence="2" id="KW-0902">Two-component regulatory system</keyword>
<dbReference type="InterPro" id="IPR036388">
    <property type="entry name" value="WH-like_DNA-bd_sf"/>
</dbReference>
<keyword evidence="3" id="KW-0805">Transcription regulation</keyword>
<sequence>MKTLLIEDDPILGESLKEYLEESGIQVHWIQDDREVEYIYSFDQYDVIILDLILKYSKGEDILRQLRNKGVSTPVIILTAKNRIKDKEVCFNYGADDYLTKPFNPKELLLRINALSKRKHIDETIKIGDVEINISTKTVKKGNKEIKISKTAWELLYYLIKNRGAVVETERILNYVWGDKPVGDEIVRTYIKELRKILPKDAIKTYKGRGYKLE</sequence>
<dbReference type="InterPro" id="IPR001789">
    <property type="entry name" value="Sig_transdc_resp-reg_receiver"/>
</dbReference>
<gene>
    <name evidence="10" type="ORF">GWK41_05040</name>
</gene>
<feature type="modified residue" description="4-aspartylphosphate" evidence="6">
    <location>
        <position position="51"/>
    </location>
</feature>
<evidence type="ECO:0000256" key="4">
    <source>
        <dbReference type="ARBA" id="ARBA00023125"/>
    </source>
</evidence>
<evidence type="ECO:0000256" key="6">
    <source>
        <dbReference type="PROSITE-ProRule" id="PRU00169"/>
    </source>
</evidence>
<comment type="caution">
    <text evidence="10">The sequence shown here is derived from an EMBL/GenBank/DDBJ whole genome shotgun (WGS) entry which is preliminary data.</text>
</comment>
<feature type="domain" description="Response regulatory" evidence="8">
    <location>
        <begin position="2"/>
        <end position="116"/>
    </location>
</feature>
<dbReference type="EMBL" id="JAACYA010000001">
    <property type="protein sequence ID" value="MBK3332425.1"/>
    <property type="molecule type" value="Genomic_DNA"/>
</dbReference>
<dbReference type="SMART" id="SM00862">
    <property type="entry name" value="Trans_reg_C"/>
    <property type="match status" value="1"/>
</dbReference>
<keyword evidence="11" id="KW-1185">Reference proteome</keyword>
<evidence type="ECO:0000313" key="11">
    <source>
        <dbReference type="Proteomes" id="UP000772812"/>
    </source>
</evidence>
<dbReference type="Pfam" id="PF00486">
    <property type="entry name" value="Trans_reg_C"/>
    <property type="match status" value="1"/>
</dbReference>
<dbReference type="InterPro" id="IPR011006">
    <property type="entry name" value="CheY-like_superfamily"/>
</dbReference>
<dbReference type="InterPro" id="IPR016032">
    <property type="entry name" value="Sig_transdc_resp-reg_C-effctor"/>
</dbReference>
<dbReference type="InterPro" id="IPR039420">
    <property type="entry name" value="WalR-like"/>
</dbReference>
<keyword evidence="5" id="KW-0804">Transcription</keyword>
<dbReference type="Proteomes" id="UP000772812">
    <property type="component" value="Unassembled WGS sequence"/>
</dbReference>
<evidence type="ECO:0000313" key="10">
    <source>
        <dbReference type="EMBL" id="MBK3332425.1"/>
    </source>
</evidence>
<dbReference type="SMART" id="SM00448">
    <property type="entry name" value="REC"/>
    <property type="match status" value="1"/>
</dbReference>
<evidence type="ECO:0000256" key="2">
    <source>
        <dbReference type="ARBA" id="ARBA00023012"/>
    </source>
</evidence>
<dbReference type="InterPro" id="IPR001867">
    <property type="entry name" value="OmpR/PhoB-type_DNA-bd"/>
</dbReference>
<protein>
    <submittedName>
        <fullName evidence="10">Response regulator transcription factor</fullName>
    </submittedName>
</protein>
<evidence type="ECO:0000256" key="3">
    <source>
        <dbReference type="ARBA" id="ARBA00023015"/>
    </source>
</evidence>
<dbReference type="SUPFAM" id="SSF52172">
    <property type="entry name" value="CheY-like"/>
    <property type="match status" value="1"/>
</dbReference>
<dbReference type="PANTHER" id="PTHR48111:SF22">
    <property type="entry name" value="REGULATOR OF RPOS"/>
    <property type="match status" value="1"/>
</dbReference>
<name>A0ABS1GHN4_9AQUI</name>
<evidence type="ECO:0000259" key="8">
    <source>
        <dbReference type="PROSITE" id="PS50110"/>
    </source>
</evidence>
<dbReference type="PROSITE" id="PS51755">
    <property type="entry name" value="OMPR_PHOB"/>
    <property type="match status" value="1"/>
</dbReference>
<dbReference type="RefSeq" id="WP_200673793.1">
    <property type="nucleotide sequence ID" value="NZ_JAACYA010000001.1"/>
</dbReference>